<dbReference type="RefSeq" id="WP_155168627.1">
    <property type="nucleotide sequence ID" value="NZ_SMLW01000201.1"/>
</dbReference>
<protein>
    <submittedName>
        <fullName evidence="1">Gliding motility-associated C-terminal domain-containing protein</fullName>
    </submittedName>
</protein>
<keyword evidence="2" id="KW-1185">Reference proteome</keyword>
<dbReference type="NCBIfam" id="TIGR04131">
    <property type="entry name" value="Bac_Flav_CTERM"/>
    <property type="match status" value="1"/>
</dbReference>
<accession>A0ABW9RHD9</accession>
<reference evidence="1 2" key="1">
    <citation type="submission" date="2019-02" db="EMBL/GenBank/DDBJ databases">
        <authorList>
            <person name="Goldberg S.R."/>
            <person name="Haltli B.A."/>
            <person name="Correa H."/>
            <person name="Russell K.G."/>
        </authorList>
    </citation>
    <scope>NUCLEOTIDE SEQUENCE [LARGE SCALE GENOMIC DNA]</scope>
    <source>
        <strain evidence="1 2">JCM 16186</strain>
    </source>
</reference>
<evidence type="ECO:0000313" key="2">
    <source>
        <dbReference type="Proteomes" id="UP000798808"/>
    </source>
</evidence>
<dbReference type="Proteomes" id="UP000798808">
    <property type="component" value="Unassembled WGS sequence"/>
</dbReference>
<organism evidence="1 2">
    <name type="scientific">Fulvivirga kasyanovii</name>
    <dbReference type="NCBI Taxonomy" id="396812"/>
    <lineage>
        <taxon>Bacteria</taxon>
        <taxon>Pseudomonadati</taxon>
        <taxon>Bacteroidota</taxon>
        <taxon>Cytophagia</taxon>
        <taxon>Cytophagales</taxon>
        <taxon>Fulvivirgaceae</taxon>
        <taxon>Fulvivirga</taxon>
    </lineage>
</organism>
<sequence>NGDGINETFEIWGTSDIGRFNLRIFNRAGVKIYQTNSINDYWKGSLHGKEFPSGVYYWVIDIQCVKGNSIFDNSYKGWVTLSR</sequence>
<dbReference type="InterPro" id="IPR026341">
    <property type="entry name" value="T9SS_type_B"/>
</dbReference>
<dbReference type="Pfam" id="PF13585">
    <property type="entry name" value="CHU_C"/>
    <property type="match status" value="1"/>
</dbReference>
<proteinExistence type="predicted"/>
<name>A0ABW9RHD9_9BACT</name>
<gene>
    <name evidence="1" type="ORF">E1163_00815</name>
</gene>
<comment type="caution">
    <text evidence="1">The sequence shown here is derived from an EMBL/GenBank/DDBJ whole genome shotgun (WGS) entry which is preliminary data.</text>
</comment>
<dbReference type="EMBL" id="SMLW01000201">
    <property type="protein sequence ID" value="MTI23483.1"/>
    <property type="molecule type" value="Genomic_DNA"/>
</dbReference>
<evidence type="ECO:0000313" key="1">
    <source>
        <dbReference type="EMBL" id="MTI23483.1"/>
    </source>
</evidence>
<feature type="non-terminal residue" evidence="1">
    <location>
        <position position="1"/>
    </location>
</feature>